<organism evidence="2 3">
    <name type="scientific">Halolamina litorea</name>
    <dbReference type="NCBI Taxonomy" id="1515593"/>
    <lineage>
        <taxon>Archaea</taxon>
        <taxon>Methanobacteriati</taxon>
        <taxon>Methanobacteriota</taxon>
        <taxon>Stenosarchaea group</taxon>
        <taxon>Halobacteria</taxon>
        <taxon>Halobacteriales</taxon>
        <taxon>Haloferacaceae</taxon>
    </lineage>
</organism>
<feature type="domain" description="RCK N-terminal" evidence="1">
    <location>
        <begin position="18"/>
        <end position="134"/>
    </location>
</feature>
<dbReference type="InterPro" id="IPR050721">
    <property type="entry name" value="Trk_Ktr_HKT_K-transport"/>
</dbReference>
<sequence length="141" mass="14765">MSHNDSQPTDVSNTNASAADHYVLGDGELGVSIARRLRASGHAVVIIDETVDPPDVPTVAASPTDFGALREAGVADAAVVVVATPSDRRNLLLAQSIRVRFEEPRLVVLVNTPDRVDLFADAGHDVVCATDAVSTAVAERV</sequence>
<dbReference type="EMBL" id="JBHUCZ010000013">
    <property type="protein sequence ID" value="MFD1568655.1"/>
    <property type="molecule type" value="Genomic_DNA"/>
</dbReference>
<reference evidence="2 3" key="1">
    <citation type="journal article" date="2019" name="Int. J. Syst. Evol. Microbiol.">
        <title>The Global Catalogue of Microorganisms (GCM) 10K type strain sequencing project: providing services to taxonomists for standard genome sequencing and annotation.</title>
        <authorList>
            <consortium name="The Broad Institute Genomics Platform"/>
            <consortium name="The Broad Institute Genome Sequencing Center for Infectious Disease"/>
            <person name="Wu L."/>
            <person name="Ma J."/>
        </authorList>
    </citation>
    <scope>NUCLEOTIDE SEQUENCE [LARGE SCALE GENOMIC DNA]</scope>
    <source>
        <strain evidence="2 3">CGMCC 1.12859</strain>
    </source>
</reference>
<keyword evidence="3" id="KW-1185">Reference proteome</keyword>
<accession>A0ABD6BVD4</accession>
<dbReference type="SUPFAM" id="SSF51735">
    <property type="entry name" value="NAD(P)-binding Rossmann-fold domains"/>
    <property type="match status" value="1"/>
</dbReference>
<evidence type="ECO:0000313" key="3">
    <source>
        <dbReference type="Proteomes" id="UP001597139"/>
    </source>
</evidence>
<dbReference type="RefSeq" id="WP_267647587.1">
    <property type="nucleotide sequence ID" value="NZ_JANHGR010000002.1"/>
</dbReference>
<dbReference type="AlphaFoldDB" id="A0ABD6BVD4"/>
<dbReference type="Pfam" id="PF02254">
    <property type="entry name" value="TrkA_N"/>
    <property type="match status" value="1"/>
</dbReference>
<dbReference type="PROSITE" id="PS51201">
    <property type="entry name" value="RCK_N"/>
    <property type="match status" value="1"/>
</dbReference>
<evidence type="ECO:0000313" key="2">
    <source>
        <dbReference type="EMBL" id="MFD1568655.1"/>
    </source>
</evidence>
<dbReference type="PANTHER" id="PTHR43833">
    <property type="entry name" value="POTASSIUM CHANNEL PROTEIN 2-RELATED-RELATED"/>
    <property type="match status" value="1"/>
</dbReference>
<evidence type="ECO:0000259" key="1">
    <source>
        <dbReference type="PROSITE" id="PS51201"/>
    </source>
</evidence>
<proteinExistence type="predicted"/>
<name>A0ABD6BVD4_9EURY</name>
<gene>
    <name evidence="2" type="ORF">ACFSAU_14255</name>
</gene>
<protein>
    <submittedName>
        <fullName evidence="2">NAD-binding protein</fullName>
    </submittedName>
</protein>
<dbReference type="InterPro" id="IPR036291">
    <property type="entry name" value="NAD(P)-bd_dom_sf"/>
</dbReference>
<comment type="caution">
    <text evidence="2">The sequence shown here is derived from an EMBL/GenBank/DDBJ whole genome shotgun (WGS) entry which is preliminary data.</text>
</comment>
<dbReference type="Gene3D" id="3.40.50.720">
    <property type="entry name" value="NAD(P)-binding Rossmann-like Domain"/>
    <property type="match status" value="1"/>
</dbReference>
<dbReference type="Proteomes" id="UP001597139">
    <property type="component" value="Unassembled WGS sequence"/>
</dbReference>
<dbReference type="InterPro" id="IPR003148">
    <property type="entry name" value="RCK_N"/>
</dbReference>